<dbReference type="AlphaFoldDB" id="A0A0L0CGK5"/>
<name>A0A0L0CGK5_LUCCU</name>
<keyword evidence="1" id="KW-0472">Membrane</keyword>
<accession>A0A0L0CGK5</accession>
<sequence length="129" mass="13865">MILNDGIVLNTFLPDPDFSNAADDVAVVSFSSSTGCSIKENNEIFAEDVEDETASIFDVASTTDNGDNNGADVVVFDVVVAAFIVGYLCNVMAFVRVKPVAPSIVVFVLVDVEDNDDFLLLFFINSDII</sequence>
<evidence type="ECO:0000256" key="1">
    <source>
        <dbReference type="SAM" id="Phobius"/>
    </source>
</evidence>
<dbReference type="EMBL" id="JRES01000501">
    <property type="protein sequence ID" value="KNC30639.1"/>
    <property type="molecule type" value="Genomic_DNA"/>
</dbReference>
<keyword evidence="1" id="KW-0812">Transmembrane</keyword>
<feature type="transmembrane region" description="Helical" evidence="1">
    <location>
        <begin position="73"/>
        <end position="95"/>
    </location>
</feature>
<comment type="caution">
    <text evidence="2">The sequence shown here is derived from an EMBL/GenBank/DDBJ whole genome shotgun (WGS) entry which is preliminary data.</text>
</comment>
<evidence type="ECO:0000313" key="2">
    <source>
        <dbReference type="EMBL" id="KNC30639.1"/>
    </source>
</evidence>
<keyword evidence="3" id="KW-1185">Reference proteome</keyword>
<dbReference type="Proteomes" id="UP000037069">
    <property type="component" value="Unassembled WGS sequence"/>
</dbReference>
<protein>
    <submittedName>
        <fullName evidence="2">Uncharacterized protein</fullName>
    </submittedName>
</protein>
<keyword evidence="1" id="KW-1133">Transmembrane helix</keyword>
<organism evidence="2 3">
    <name type="scientific">Lucilia cuprina</name>
    <name type="common">Green bottle fly</name>
    <name type="synonym">Australian sheep blowfly</name>
    <dbReference type="NCBI Taxonomy" id="7375"/>
    <lineage>
        <taxon>Eukaryota</taxon>
        <taxon>Metazoa</taxon>
        <taxon>Ecdysozoa</taxon>
        <taxon>Arthropoda</taxon>
        <taxon>Hexapoda</taxon>
        <taxon>Insecta</taxon>
        <taxon>Pterygota</taxon>
        <taxon>Neoptera</taxon>
        <taxon>Endopterygota</taxon>
        <taxon>Diptera</taxon>
        <taxon>Brachycera</taxon>
        <taxon>Muscomorpha</taxon>
        <taxon>Oestroidea</taxon>
        <taxon>Calliphoridae</taxon>
        <taxon>Luciliinae</taxon>
        <taxon>Lucilia</taxon>
    </lineage>
</organism>
<evidence type="ECO:0000313" key="3">
    <source>
        <dbReference type="Proteomes" id="UP000037069"/>
    </source>
</evidence>
<reference evidence="2 3" key="1">
    <citation type="journal article" date="2015" name="Nat. Commun.">
        <title>Lucilia cuprina genome unlocks parasitic fly biology to underpin future interventions.</title>
        <authorList>
            <person name="Anstead C.A."/>
            <person name="Korhonen P.K."/>
            <person name="Young N.D."/>
            <person name="Hall R.S."/>
            <person name="Jex A.R."/>
            <person name="Murali S.C."/>
            <person name="Hughes D.S."/>
            <person name="Lee S.F."/>
            <person name="Perry T."/>
            <person name="Stroehlein A.J."/>
            <person name="Ansell B.R."/>
            <person name="Breugelmans B."/>
            <person name="Hofmann A."/>
            <person name="Qu J."/>
            <person name="Dugan S."/>
            <person name="Lee S.L."/>
            <person name="Chao H."/>
            <person name="Dinh H."/>
            <person name="Han Y."/>
            <person name="Doddapaneni H.V."/>
            <person name="Worley K.C."/>
            <person name="Muzny D.M."/>
            <person name="Ioannidis P."/>
            <person name="Waterhouse R.M."/>
            <person name="Zdobnov E.M."/>
            <person name="James P.J."/>
            <person name="Bagnall N.H."/>
            <person name="Kotze A.C."/>
            <person name="Gibbs R.A."/>
            <person name="Richards S."/>
            <person name="Batterham P."/>
            <person name="Gasser R.B."/>
        </authorList>
    </citation>
    <scope>NUCLEOTIDE SEQUENCE [LARGE SCALE GENOMIC DNA]</scope>
    <source>
        <strain evidence="2 3">LS</strain>
        <tissue evidence="2">Full body</tissue>
    </source>
</reference>
<gene>
    <name evidence="2" type="ORF">FF38_11646</name>
</gene>
<proteinExistence type="predicted"/>